<feature type="region of interest" description="Disordered" evidence="1">
    <location>
        <begin position="77"/>
        <end position="190"/>
    </location>
</feature>
<dbReference type="Gene3D" id="3.30.1150.10">
    <property type="match status" value="1"/>
</dbReference>
<dbReference type="SUPFAM" id="SSF74653">
    <property type="entry name" value="TolA/TonB C-terminal domain"/>
    <property type="match status" value="1"/>
</dbReference>
<protein>
    <recommendedName>
        <fullName evidence="4">Cell division and transport-associated protein TolA</fullName>
    </recommendedName>
</protein>
<evidence type="ECO:0000313" key="3">
    <source>
        <dbReference type="Proteomes" id="UP000606935"/>
    </source>
</evidence>
<dbReference type="GO" id="GO:0019534">
    <property type="term" value="F:toxin transmembrane transporter activity"/>
    <property type="evidence" value="ECO:0007669"/>
    <property type="project" value="InterPro"/>
</dbReference>
<name>A0A918DN60_9ALTE</name>
<accession>A0A918DN60</accession>
<dbReference type="RefSeq" id="WP_188699150.1">
    <property type="nucleotide sequence ID" value="NZ_BMLS01000009.1"/>
</dbReference>
<dbReference type="Pfam" id="PF06519">
    <property type="entry name" value="TolA"/>
    <property type="match status" value="1"/>
</dbReference>
<feature type="compositionally biased region" description="Basic and acidic residues" evidence="1">
    <location>
        <begin position="77"/>
        <end position="180"/>
    </location>
</feature>
<dbReference type="InterPro" id="IPR014161">
    <property type="entry name" value="Tol-Pal_TolA"/>
</dbReference>
<reference evidence="2" key="2">
    <citation type="submission" date="2020-09" db="EMBL/GenBank/DDBJ databases">
        <authorList>
            <person name="Sun Q."/>
            <person name="Zhou Y."/>
        </authorList>
    </citation>
    <scope>NUCLEOTIDE SEQUENCE</scope>
    <source>
        <strain evidence="2">CGMCC 1.7086</strain>
    </source>
</reference>
<organism evidence="2 3">
    <name type="scientific">Bowmanella pacifica</name>
    <dbReference type="NCBI Taxonomy" id="502051"/>
    <lineage>
        <taxon>Bacteria</taxon>
        <taxon>Pseudomonadati</taxon>
        <taxon>Pseudomonadota</taxon>
        <taxon>Gammaproteobacteria</taxon>
        <taxon>Alteromonadales</taxon>
        <taxon>Alteromonadaceae</taxon>
        <taxon>Bowmanella</taxon>
    </lineage>
</organism>
<dbReference type="GO" id="GO:0016020">
    <property type="term" value="C:membrane"/>
    <property type="evidence" value="ECO:0007669"/>
    <property type="project" value="InterPro"/>
</dbReference>
<evidence type="ECO:0008006" key="4">
    <source>
        <dbReference type="Google" id="ProtNLM"/>
    </source>
</evidence>
<dbReference type="NCBIfam" id="TIGR02794">
    <property type="entry name" value="tolA_full"/>
    <property type="match status" value="1"/>
</dbReference>
<dbReference type="AlphaFoldDB" id="A0A918DN60"/>
<feature type="compositionally biased region" description="Low complexity" evidence="1">
    <location>
        <begin position="181"/>
        <end position="190"/>
    </location>
</feature>
<evidence type="ECO:0000313" key="2">
    <source>
        <dbReference type="EMBL" id="GGO74922.1"/>
    </source>
</evidence>
<dbReference type="GO" id="GO:0043213">
    <property type="term" value="P:bacteriocin transport"/>
    <property type="evidence" value="ECO:0007669"/>
    <property type="project" value="InterPro"/>
</dbReference>
<comment type="caution">
    <text evidence="2">The sequence shown here is derived from an EMBL/GenBank/DDBJ whole genome shotgun (WGS) entry which is preliminary data.</text>
</comment>
<dbReference type="EMBL" id="BMLS01000009">
    <property type="protein sequence ID" value="GGO74922.1"/>
    <property type="molecule type" value="Genomic_DNA"/>
</dbReference>
<dbReference type="Proteomes" id="UP000606935">
    <property type="component" value="Unassembled WGS sequence"/>
</dbReference>
<proteinExistence type="predicted"/>
<keyword evidence="3" id="KW-1185">Reference proteome</keyword>
<gene>
    <name evidence="2" type="ORF">GCM10010982_38890</name>
</gene>
<reference evidence="2" key="1">
    <citation type="journal article" date="2014" name="Int. J. Syst. Evol. Microbiol.">
        <title>Complete genome sequence of Corynebacterium casei LMG S-19264T (=DSM 44701T), isolated from a smear-ripened cheese.</title>
        <authorList>
            <consortium name="US DOE Joint Genome Institute (JGI-PGF)"/>
            <person name="Walter F."/>
            <person name="Albersmeier A."/>
            <person name="Kalinowski J."/>
            <person name="Ruckert C."/>
        </authorList>
    </citation>
    <scope>NUCLEOTIDE SEQUENCE</scope>
    <source>
        <strain evidence="2">CGMCC 1.7086</strain>
    </source>
</reference>
<sequence length="290" mass="33462">MVKLKDSLWKSVALHLVLLVLLAVSVNFHTPMPTPDLPQMNVVQAVAIDKAVIDAQAKRIQDKKDAEKRAERQRLAEIERKAKEAEKKRQQEKERARQVELDKKRKAEEKRKADAAAAEAKRKAAEKKRAEKAEAERKRKEQERLKAEKAAKEKREREKKAEDERKRREAQERAEMERQMQEQLQAEQAAQQRRRSQQVLTELQKYTALIKQAIQRNLIVDQSMKGKSCRLNIRLASNGLVTQVRILNGDAILCRAAQTAVYKAETLPVSPEPDVYEKLRDINLTVEPNL</sequence>
<evidence type="ECO:0000256" key="1">
    <source>
        <dbReference type="SAM" id="MobiDB-lite"/>
    </source>
</evidence>